<dbReference type="EMBL" id="LVJN01000020">
    <property type="protein sequence ID" value="OSM01777.1"/>
    <property type="molecule type" value="Genomic_DNA"/>
</dbReference>
<evidence type="ECO:0000256" key="2">
    <source>
        <dbReference type="ARBA" id="ARBA00009477"/>
    </source>
</evidence>
<dbReference type="STRING" id="1434232.MAIT1_01815"/>
<dbReference type="InterPro" id="IPR010129">
    <property type="entry name" value="T1SS_HlyD"/>
</dbReference>
<keyword evidence="3 9" id="KW-0813">Transport</keyword>
<evidence type="ECO:0000313" key="14">
    <source>
        <dbReference type="EMBL" id="OSM01777.1"/>
    </source>
</evidence>
<feature type="coiled-coil region" evidence="10">
    <location>
        <begin position="230"/>
        <end position="264"/>
    </location>
</feature>
<evidence type="ECO:0000259" key="13">
    <source>
        <dbReference type="Pfam" id="PF26002"/>
    </source>
</evidence>
<proteinExistence type="inferred from homology"/>
<dbReference type="PRINTS" id="PR01490">
    <property type="entry name" value="RTXTOXIND"/>
</dbReference>
<dbReference type="GO" id="GO:0009306">
    <property type="term" value="P:protein secretion"/>
    <property type="evidence" value="ECO:0007669"/>
    <property type="project" value="InterPro"/>
</dbReference>
<dbReference type="GO" id="GO:0005886">
    <property type="term" value="C:plasma membrane"/>
    <property type="evidence" value="ECO:0007669"/>
    <property type="project" value="UniProtKB-SubCell"/>
</dbReference>
<keyword evidence="5 9" id="KW-0997">Cell inner membrane</keyword>
<evidence type="ECO:0000256" key="10">
    <source>
        <dbReference type="SAM" id="Coils"/>
    </source>
</evidence>
<keyword evidence="4 9" id="KW-1003">Cell membrane</keyword>
<feature type="domain" description="AprE-like long alpha-helical hairpin" evidence="12">
    <location>
        <begin position="209"/>
        <end position="352"/>
    </location>
</feature>
<dbReference type="Pfam" id="PF26002">
    <property type="entry name" value="Beta-barrel_AprE"/>
    <property type="match status" value="1"/>
</dbReference>
<comment type="similarity">
    <text evidence="2 9">Belongs to the membrane fusion protein (MFP) (TC 8.A.1) family.</text>
</comment>
<keyword evidence="6 9" id="KW-0812">Transmembrane</keyword>
<organism evidence="14 15">
    <name type="scientific">Magnetofaba australis IT-1</name>
    <dbReference type="NCBI Taxonomy" id="1434232"/>
    <lineage>
        <taxon>Bacteria</taxon>
        <taxon>Pseudomonadati</taxon>
        <taxon>Pseudomonadota</taxon>
        <taxon>Magnetococcia</taxon>
        <taxon>Magnetococcales</taxon>
        <taxon>Magnetococcaceae</taxon>
        <taxon>Magnetofaba</taxon>
    </lineage>
</organism>
<evidence type="ECO:0000256" key="4">
    <source>
        <dbReference type="ARBA" id="ARBA00022475"/>
    </source>
</evidence>
<dbReference type="NCBIfam" id="TIGR01843">
    <property type="entry name" value="type_I_hlyD"/>
    <property type="match status" value="1"/>
</dbReference>
<evidence type="ECO:0000256" key="3">
    <source>
        <dbReference type="ARBA" id="ARBA00022448"/>
    </source>
</evidence>
<dbReference type="InterPro" id="IPR006144">
    <property type="entry name" value="Secretion_HlyD_CS"/>
</dbReference>
<evidence type="ECO:0000256" key="7">
    <source>
        <dbReference type="ARBA" id="ARBA00022989"/>
    </source>
</evidence>
<reference evidence="14 15" key="1">
    <citation type="journal article" date="2016" name="BMC Genomics">
        <title>Combined genomic and structural analyses of a cultured magnetotactic bacterium reveals its niche adaptation to a dynamic environment.</title>
        <authorList>
            <person name="Araujo A.C."/>
            <person name="Morillo V."/>
            <person name="Cypriano J."/>
            <person name="Teixeira L.C."/>
            <person name="Leao P."/>
            <person name="Lyra S."/>
            <person name="Almeida L.G."/>
            <person name="Bazylinski D.A."/>
            <person name="Vasconcellos A.T."/>
            <person name="Abreu F."/>
            <person name="Lins U."/>
        </authorList>
    </citation>
    <scope>NUCLEOTIDE SEQUENCE [LARGE SCALE GENOMIC DNA]</scope>
    <source>
        <strain evidence="14 15">IT-1</strain>
    </source>
</reference>
<evidence type="ECO:0000256" key="6">
    <source>
        <dbReference type="ARBA" id="ARBA00022692"/>
    </source>
</evidence>
<keyword evidence="7 9" id="KW-1133">Transmembrane helix</keyword>
<dbReference type="Pfam" id="PF25994">
    <property type="entry name" value="HH_AprE"/>
    <property type="match status" value="1"/>
</dbReference>
<feature type="transmembrane region" description="Helical" evidence="9">
    <location>
        <begin position="53"/>
        <end position="74"/>
    </location>
</feature>
<dbReference type="AlphaFoldDB" id="A0A1Y2K291"/>
<dbReference type="PROSITE" id="PS00543">
    <property type="entry name" value="HLYD_FAMILY"/>
    <property type="match status" value="1"/>
</dbReference>
<comment type="subcellular location">
    <subcellularLocation>
        <location evidence="1 9">Cell inner membrane</location>
        <topology evidence="1 9">Single-pass membrane protein</topology>
    </subcellularLocation>
</comment>
<keyword evidence="10" id="KW-0175">Coiled coil</keyword>
<feature type="domain" description="AprE-like beta-barrel" evidence="13">
    <location>
        <begin position="396"/>
        <end position="484"/>
    </location>
</feature>
<evidence type="ECO:0000313" key="15">
    <source>
        <dbReference type="Proteomes" id="UP000194003"/>
    </source>
</evidence>
<evidence type="ECO:0000256" key="1">
    <source>
        <dbReference type="ARBA" id="ARBA00004377"/>
    </source>
</evidence>
<keyword evidence="8 9" id="KW-0472">Membrane</keyword>
<dbReference type="OrthoDB" id="9810980at2"/>
<dbReference type="InterPro" id="IPR050739">
    <property type="entry name" value="MFP"/>
</dbReference>
<dbReference type="RefSeq" id="WP_085444038.1">
    <property type="nucleotide sequence ID" value="NZ_LVJN01000020.1"/>
</dbReference>
<evidence type="ECO:0000256" key="8">
    <source>
        <dbReference type="ARBA" id="ARBA00023136"/>
    </source>
</evidence>
<dbReference type="Gene3D" id="2.40.30.170">
    <property type="match status" value="1"/>
</dbReference>
<gene>
    <name evidence="14" type="ORF">MAIT1_01815</name>
</gene>
<comment type="caution">
    <text evidence="14">The sequence shown here is derived from an EMBL/GenBank/DDBJ whole genome shotgun (WGS) entry which is preliminary data.</text>
</comment>
<keyword evidence="15" id="KW-1185">Reference proteome</keyword>
<name>A0A1Y2K291_9PROT</name>
<evidence type="ECO:0000256" key="5">
    <source>
        <dbReference type="ARBA" id="ARBA00022519"/>
    </source>
</evidence>
<dbReference type="Proteomes" id="UP000194003">
    <property type="component" value="Unassembled WGS sequence"/>
</dbReference>
<evidence type="ECO:0000256" key="11">
    <source>
        <dbReference type="SAM" id="MobiDB-lite"/>
    </source>
</evidence>
<dbReference type="InterPro" id="IPR058781">
    <property type="entry name" value="HH_AprE-like"/>
</dbReference>
<protein>
    <recommendedName>
        <fullName evidence="9">Membrane fusion protein (MFP) family protein</fullName>
    </recommendedName>
</protein>
<evidence type="ECO:0000259" key="12">
    <source>
        <dbReference type="Pfam" id="PF25994"/>
    </source>
</evidence>
<evidence type="ECO:0000256" key="9">
    <source>
        <dbReference type="RuleBase" id="RU365093"/>
    </source>
</evidence>
<feature type="region of interest" description="Disordered" evidence="11">
    <location>
        <begin position="1"/>
        <end position="32"/>
    </location>
</feature>
<accession>A0A1Y2K291</accession>
<dbReference type="PANTHER" id="PTHR30386:SF26">
    <property type="entry name" value="TRANSPORT PROTEIN COMB"/>
    <property type="match status" value="1"/>
</dbReference>
<dbReference type="PANTHER" id="PTHR30386">
    <property type="entry name" value="MEMBRANE FUSION SUBUNIT OF EMRAB-TOLC MULTIDRUG EFFLUX PUMP"/>
    <property type="match status" value="1"/>
</dbReference>
<sequence length="507" mass="55624">MAAPDKKSAPPDKRAPKKLENPEDKGGPIKAGSRQERFLAQSVILEESGLSKLVRWAALLISTSVLAFMLWAAFAVMDEVAQTTGEIAPSGPVEFIQHLEGGIIEEILVDLGQLVNPGDPIIKLVAKDAIAEYNQLRSREAGLMLKVAGRLALLSGEPLCDYSDRALAEDARKNDQILTSPCSGWKGGELAGTLGLERIFSPEFRAAYPHLISEAISLLDSQRRSKASQLAVIRTQIQQKRAKVAKLRNQATAYKEQIAFQNAETQIRSQLASNQRMSKLALLSAQQSRANTRADLYTAEGDMRLALTELAESRQKMLETQDKLHQDTMRELEATVTELSQVRATLPRLQDRIARLTVRANVKGLIKELAVKNIGGVVSPGGQVAELVPFTGMPRAEVRITPKDVGHVKLNQPVTVKVATYDYARYGGVTGYLASVSPSTFLDEKTGQPYYKGVVQLEKDYIGENPSQNQLKPGMTITASIHTGAKTLLEYILKPIHSSMDDSFRER</sequence>
<dbReference type="InterPro" id="IPR058982">
    <property type="entry name" value="Beta-barrel_AprE"/>
</dbReference>